<dbReference type="EMBL" id="JACHXJ010000002">
    <property type="protein sequence ID" value="MBB3128088.1"/>
    <property type="molecule type" value="Genomic_DNA"/>
</dbReference>
<proteinExistence type="predicted"/>
<reference evidence="6 7" key="1">
    <citation type="submission" date="2016-11" db="EMBL/GenBank/DDBJ databases">
        <title>Paenibacillus species isolates.</title>
        <authorList>
            <person name="Beno S.M."/>
        </authorList>
    </citation>
    <scope>NUCLEOTIDE SEQUENCE [LARGE SCALE GENOMIC DNA]</scope>
    <source>
        <strain evidence="6 7">FSL R5-0378</strain>
    </source>
</reference>
<dbReference type="InterPro" id="IPR014710">
    <property type="entry name" value="RmlC-like_jellyroll"/>
</dbReference>
<dbReference type="InterPro" id="IPR003313">
    <property type="entry name" value="AraC-bd"/>
</dbReference>
<protein>
    <submittedName>
        <fullName evidence="6">AraC family transcriptional regulator</fullName>
    </submittedName>
    <submittedName>
        <fullName evidence="5">AraC-like DNA-binding protein</fullName>
    </submittedName>
</protein>
<dbReference type="Proteomes" id="UP000187172">
    <property type="component" value="Unassembled WGS sequence"/>
</dbReference>
<feature type="domain" description="HTH araC/xylS-type" evidence="4">
    <location>
        <begin position="190"/>
        <end position="288"/>
    </location>
</feature>
<dbReference type="SUPFAM" id="SSF46689">
    <property type="entry name" value="Homeodomain-like"/>
    <property type="match status" value="2"/>
</dbReference>
<evidence type="ECO:0000256" key="1">
    <source>
        <dbReference type="ARBA" id="ARBA00023015"/>
    </source>
</evidence>
<reference evidence="5 8" key="2">
    <citation type="submission" date="2020-08" db="EMBL/GenBank/DDBJ databases">
        <title>Genomic Encyclopedia of Type Strains, Phase III (KMG-III): the genomes of soil and plant-associated and newly described type strains.</title>
        <authorList>
            <person name="Whitman W."/>
        </authorList>
    </citation>
    <scope>NUCLEOTIDE SEQUENCE [LARGE SCALE GENOMIC DNA]</scope>
    <source>
        <strain evidence="5 8">CECT 5831</strain>
    </source>
</reference>
<dbReference type="GO" id="GO:0003700">
    <property type="term" value="F:DNA-binding transcription factor activity"/>
    <property type="evidence" value="ECO:0007669"/>
    <property type="project" value="InterPro"/>
</dbReference>
<evidence type="ECO:0000313" key="5">
    <source>
        <dbReference type="EMBL" id="MBB3128088.1"/>
    </source>
</evidence>
<dbReference type="PANTHER" id="PTHR43280:SF28">
    <property type="entry name" value="HTH-TYPE TRANSCRIPTIONAL ACTIVATOR RHAS"/>
    <property type="match status" value="1"/>
</dbReference>
<dbReference type="PANTHER" id="PTHR43280">
    <property type="entry name" value="ARAC-FAMILY TRANSCRIPTIONAL REGULATOR"/>
    <property type="match status" value="1"/>
</dbReference>
<dbReference type="Proteomes" id="UP000517523">
    <property type="component" value="Unassembled WGS sequence"/>
</dbReference>
<dbReference type="Pfam" id="PF12833">
    <property type="entry name" value="HTH_18"/>
    <property type="match status" value="1"/>
</dbReference>
<dbReference type="InterPro" id="IPR020449">
    <property type="entry name" value="Tscrpt_reg_AraC-type_HTH"/>
</dbReference>
<dbReference type="Gene3D" id="2.60.120.10">
    <property type="entry name" value="Jelly Rolls"/>
    <property type="match status" value="1"/>
</dbReference>
<dbReference type="RefSeq" id="WP_076171697.1">
    <property type="nucleotide sequence ID" value="NZ_JACHXJ010000002.1"/>
</dbReference>
<dbReference type="Gene3D" id="1.10.10.60">
    <property type="entry name" value="Homeodomain-like"/>
    <property type="match status" value="2"/>
</dbReference>
<evidence type="ECO:0000313" key="7">
    <source>
        <dbReference type="Proteomes" id="UP000187172"/>
    </source>
</evidence>
<dbReference type="InterPro" id="IPR018060">
    <property type="entry name" value="HTH_AraC"/>
</dbReference>
<keyword evidence="2 5" id="KW-0238">DNA-binding</keyword>
<accession>A0A1R1EPT8</accession>
<evidence type="ECO:0000259" key="4">
    <source>
        <dbReference type="PROSITE" id="PS01124"/>
    </source>
</evidence>
<evidence type="ECO:0000256" key="2">
    <source>
        <dbReference type="ARBA" id="ARBA00023125"/>
    </source>
</evidence>
<name>A0A1R1EPT8_9BACL</name>
<dbReference type="GO" id="GO:0043565">
    <property type="term" value="F:sequence-specific DNA binding"/>
    <property type="evidence" value="ECO:0007669"/>
    <property type="project" value="InterPro"/>
</dbReference>
<dbReference type="EMBL" id="MRTP01000004">
    <property type="protein sequence ID" value="OMF53843.1"/>
    <property type="molecule type" value="Genomic_DNA"/>
</dbReference>
<sequence length="291" mass="34038">MDRPLALLEPMDMPDRFFPMKIHYCTAKEYGKTLFTHHWHNHMEFLYFTKGSALIELNSVPYEVQAGEMVVVNSNDLHYGVCLSDDLVYYAMIVDIKLLQSQTPDAVETKFITPITQNQIMFASKISGDPEITECATSLIREMDERELGYELSIKSYLYRLLAILLRRYGKDTLSPEESLYRLKNLERFTPIFQYIEEHYQEELSVDLLAGLAGLSRFHFSRLFKELTARTVTEYVNTLRINKSEYLLRNSRMNISEIALSSGFKDIYYFSRAFKKYKHVSPSELRKSFSV</sequence>
<gene>
    <name evidence="6" type="ORF">BK138_18720</name>
    <name evidence="5" type="ORF">FHS19_002742</name>
</gene>
<dbReference type="SMART" id="SM00342">
    <property type="entry name" value="HTH_ARAC"/>
    <property type="match status" value="1"/>
</dbReference>
<evidence type="ECO:0000313" key="8">
    <source>
        <dbReference type="Proteomes" id="UP000517523"/>
    </source>
</evidence>
<dbReference type="InterPro" id="IPR009057">
    <property type="entry name" value="Homeodomain-like_sf"/>
</dbReference>
<organism evidence="6 7">
    <name type="scientific">Paenibacillus rhizosphaerae</name>
    <dbReference type="NCBI Taxonomy" id="297318"/>
    <lineage>
        <taxon>Bacteria</taxon>
        <taxon>Bacillati</taxon>
        <taxon>Bacillota</taxon>
        <taxon>Bacilli</taxon>
        <taxon>Bacillales</taxon>
        <taxon>Paenibacillaceae</taxon>
        <taxon>Paenibacillus</taxon>
    </lineage>
</organism>
<keyword evidence="7" id="KW-1185">Reference proteome</keyword>
<evidence type="ECO:0000313" key="6">
    <source>
        <dbReference type="EMBL" id="OMF53843.1"/>
    </source>
</evidence>
<dbReference type="STRING" id="297318.BK138_18720"/>
<keyword evidence="1" id="KW-0805">Transcription regulation</keyword>
<dbReference type="InterPro" id="IPR037923">
    <property type="entry name" value="HTH-like"/>
</dbReference>
<dbReference type="PROSITE" id="PS01124">
    <property type="entry name" value="HTH_ARAC_FAMILY_2"/>
    <property type="match status" value="1"/>
</dbReference>
<dbReference type="SUPFAM" id="SSF51215">
    <property type="entry name" value="Regulatory protein AraC"/>
    <property type="match status" value="1"/>
</dbReference>
<keyword evidence="3" id="KW-0804">Transcription</keyword>
<dbReference type="AlphaFoldDB" id="A0A1R1EPT8"/>
<comment type="caution">
    <text evidence="6">The sequence shown here is derived from an EMBL/GenBank/DDBJ whole genome shotgun (WGS) entry which is preliminary data.</text>
</comment>
<dbReference type="PRINTS" id="PR00032">
    <property type="entry name" value="HTHARAC"/>
</dbReference>
<evidence type="ECO:0000256" key="3">
    <source>
        <dbReference type="ARBA" id="ARBA00023163"/>
    </source>
</evidence>
<dbReference type="Pfam" id="PF02311">
    <property type="entry name" value="AraC_binding"/>
    <property type="match status" value="1"/>
</dbReference>